<evidence type="ECO:0000313" key="2">
    <source>
        <dbReference type="EMBL" id="KNB72954.1"/>
    </source>
</evidence>
<dbReference type="AlphaFoldDB" id="A0A0K9YW44"/>
<proteinExistence type="predicted"/>
<evidence type="ECO:0000313" key="3">
    <source>
        <dbReference type="Proteomes" id="UP000036834"/>
    </source>
</evidence>
<dbReference type="Proteomes" id="UP000319578">
    <property type="component" value="Unassembled WGS sequence"/>
</dbReference>
<accession>A0A0K9YW44</accession>
<comment type="caution">
    <text evidence="2">The sequence shown here is derived from an EMBL/GenBank/DDBJ whole genome shotgun (WGS) entry which is preliminary data.</text>
</comment>
<reference evidence="3" key="1">
    <citation type="submission" date="2015-07" db="EMBL/GenBank/DDBJ databases">
        <title>Genome sequencing project for genomic taxonomy and phylogenomics of Bacillus-like bacteria.</title>
        <authorList>
            <person name="Liu B."/>
            <person name="Wang J."/>
            <person name="Zhu Y."/>
            <person name="Liu G."/>
            <person name="Chen Q."/>
            <person name="Chen Z."/>
            <person name="Lan J."/>
            <person name="Che J."/>
            <person name="Ge C."/>
            <person name="Shi H."/>
            <person name="Pan Z."/>
            <person name="Liu X."/>
        </authorList>
    </citation>
    <scope>NUCLEOTIDE SEQUENCE [LARGE SCALE GENOMIC DNA]</scope>
    <source>
        <strain evidence="3">DSM 9887</strain>
    </source>
</reference>
<reference evidence="1 4" key="3">
    <citation type="submission" date="2019-06" db="EMBL/GenBank/DDBJ databases">
        <title>Whole genome shotgun sequence of Brevibacillus reuszeri NBRC 15719.</title>
        <authorList>
            <person name="Hosoyama A."/>
            <person name="Uohara A."/>
            <person name="Ohji S."/>
            <person name="Ichikawa N."/>
        </authorList>
    </citation>
    <scope>NUCLEOTIDE SEQUENCE [LARGE SCALE GENOMIC DNA]</scope>
    <source>
        <strain evidence="1 4">NBRC 15719</strain>
    </source>
</reference>
<gene>
    <name evidence="2" type="ORF">ADS79_14120</name>
    <name evidence="1" type="ORF">BRE01_62720</name>
</gene>
<dbReference type="PATRIC" id="fig|54915.3.peg.1848"/>
<reference evidence="2" key="2">
    <citation type="submission" date="2015-07" db="EMBL/GenBank/DDBJ databases">
        <title>MeaNS - Measles Nucleotide Surveillance Program.</title>
        <authorList>
            <person name="Tran T."/>
            <person name="Druce J."/>
        </authorList>
    </citation>
    <scope>NUCLEOTIDE SEQUENCE</scope>
    <source>
        <strain evidence="2">DSM 9887</strain>
    </source>
</reference>
<dbReference type="EMBL" id="LGIQ01000007">
    <property type="protein sequence ID" value="KNB72954.1"/>
    <property type="molecule type" value="Genomic_DNA"/>
</dbReference>
<protein>
    <submittedName>
        <fullName evidence="2">Uncharacterized protein</fullName>
    </submittedName>
</protein>
<evidence type="ECO:0000313" key="4">
    <source>
        <dbReference type="Proteomes" id="UP000319578"/>
    </source>
</evidence>
<dbReference type="Proteomes" id="UP000036834">
    <property type="component" value="Unassembled WGS sequence"/>
</dbReference>
<dbReference type="OrthoDB" id="9904702at2"/>
<evidence type="ECO:0000313" key="1">
    <source>
        <dbReference type="EMBL" id="GED72570.1"/>
    </source>
</evidence>
<keyword evidence="4" id="KW-1185">Reference proteome</keyword>
<dbReference type="EMBL" id="BJON01000031">
    <property type="protein sequence ID" value="GED72570.1"/>
    <property type="molecule type" value="Genomic_DNA"/>
</dbReference>
<name>A0A0K9YW44_9BACL</name>
<dbReference type="RefSeq" id="WP_049739005.1">
    <property type="nucleotide sequence ID" value="NZ_BJON01000031.1"/>
</dbReference>
<organism evidence="2 3">
    <name type="scientific">Brevibacillus reuszeri</name>
    <dbReference type="NCBI Taxonomy" id="54915"/>
    <lineage>
        <taxon>Bacteria</taxon>
        <taxon>Bacillati</taxon>
        <taxon>Bacillota</taxon>
        <taxon>Bacilli</taxon>
        <taxon>Bacillales</taxon>
        <taxon>Paenibacillaceae</taxon>
        <taxon>Brevibacillus</taxon>
    </lineage>
</organism>
<sequence length="129" mass="14993">MLTLVKGKSRKSQYMELFHKGSNNSLFIQYGHNIPMWLPDRKECWIVERSDKAKVDLLDLESELMEVMAQVLDQTEYHYIFLYGNFELNEVETVKKVASKVDGQLNLIISVQDNSVPDGQTIIEELRLN</sequence>